<evidence type="ECO:0000313" key="1">
    <source>
        <dbReference type="EMBL" id="MDL5356470.1"/>
    </source>
</evidence>
<reference evidence="1" key="1">
    <citation type="submission" date="2023-06" db="EMBL/GenBank/DDBJ databases">
        <title>Acute promotion of culturable opportunistic pathogens and persistent increase of antibiotic resistance following antibiotic exposure in mouse gut microbiota.</title>
        <authorList>
            <person name="Li L."/>
            <person name="Wang B."/>
            <person name="Sun Y."/>
            <person name="Wang M."/>
            <person name="Xu H."/>
        </authorList>
    </citation>
    <scope>NUCLEOTIDE SEQUENCE</scope>
    <source>
        <strain evidence="1">EPA10_1</strain>
    </source>
</reference>
<accession>A0AAW7CVI3</accession>
<sequence>MIMECVWWELGPGEPDIKQLQAQLEQVDLVAWQRIHALQVKYWIMNEGPPRWGAVMVWRDDKPELAALPLNAAAEAIGREPDVRLRFIVAASCLNESIIAPWASLLNREETCTAMSS</sequence>
<evidence type="ECO:0008006" key="3">
    <source>
        <dbReference type="Google" id="ProtNLM"/>
    </source>
</evidence>
<dbReference type="Proteomes" id="UP001224739">
    <property type="component" value="Unassembled WGS sequence"/>
</dbReference>
<evidence type="ECO:0000313" key="2">
    <source>
        <dbReference type="Proteomes" id="UP001224739"/>
    </source>
</evidence>
<protein>
    <recommendedName>
        <fullName evidence="3">DUF3303 domain-containing protein</fullName>
    </recommendedName>
</protein>
<name>A0AAW7CVI3_9GAMM</name>
<gene>
    <name evidence="1" type="ORF">QSH02_16725</name>
</gene>
<dbReference type="AlphaFoldDB" id="A0AAW7CVI3"/>
<dbReference type="RefSeq" id="WP_073519501.1">
    <property type="nucleotide sequence ID" value="NZ_JASVWJ010000020.1"/>
</dbReference>
<dbReference type="GeneID" id="83614172"/>
<dbReference type="Gene3D" id="3.30.70.100">
    <property type="match status" value="1"/>
</dbReference>
<proteinExistence type="predicted"/>
<comment type="caution">
    <text evidence="1">The sequence shown here is derived from an EMBL/GenBank/DDBJ whole genome shotgun (WGS) entry which is preliminary data.</text>
</comment>
<organism evidence="1 2">
    <name type="scientific">Proteus faecis</name>
    <dbReference type="NCBI Taxonomy" id="2050967"/>
    <lineage>
        <taxon>Bacteria</taxon>
        <taxon>Pseudomonadati</taxon>
        <taxon>Pseudomonadota</taxon>
        <taxon>Gammaproteobacteria</taxon>
        <taxon>Enterobacterales</taxon>
        <taxon>Morganellaceae</taxon>
        <taxon>Proteus</taxon>
    </lineage>
</organism>
<dbReference type="EMBL" id="JASVWL010000020">
    <property type="protein sequence ID" value="MDL5356470.1"/>
    <property type="molecule type" value="Genomic_DNA"/>
</dbReference>